<dbReference type="SFLD" id="SFLDS00003">
    <property type="entry name" value="Haloacid_Dehalogenase"/>
    <property type="match status" value="1"/>
</dbReference>
<comment type="subcellular location">
    <subcellularLocation>
        <location evidence="1">Cell membrane</location>
        <topology evidence="1">Multi-pass membrane protein</topology>
    </subcellularLocation>
</comment>
<dbReference type="GO" id="GO:0005886">
    <property type="term" value="C:plasma membrane"/>
    <property type="evidence" value="ECO:0007669"/>
    <property type="project" value="UniProtKB-SubCell"/>
</dbReference>
<name>A0A6G0WWW2_9STRA</name>
<evidence type="ECO:0000256" key="11">
    <source>
        <dbReference type="SAM" id="MobiDB-lite"/>
    </source>
</evidence>
<dbReference type="Gene3D" id="3.40.50.1000">
    <property type="entry name" value="HAD superfamily/HAD-like"/>
    <property type="match status" value="1"/>
</dbReference>
<comment type="caution">
    <text evidence="14">The sequence shown here is derived from an EMBL/GenBank/DDBJ whole genome shotgun (WGS) entry which is preliminary data.</text>
</comment>
<feature type="transmembrane region" description="Helical" evidence="12">
    <location>
        <begin position="827"/>
        <end position="847"/>
    </location>
</feature>
<dbReference type="InterPro" id="IPR023214">
    <property type="entry name" value="HAD_sf"/>
</dbReference>
<dbReference type="Gene3D" id="1.20.1110.10">
    <property type="entry name" value="Calcium-transporting ATPase, transmembrane domain"/>
    <property type="match status" value="2"/>
</dbReference>
<dbReference type="PRINTS" id="PR00121">
    <property type="entry name" value="NAKATPASE"/>
</dbReference>
<dbReference type="PROSITE" id="PS00154">
    <property type="entry name" value="ATPASE_E1_E2"/>
    <property type="match status" value="1"/>
</dbReference>
<protein>
    <recommendedName>
        <fullName evidence="13">Cation-transporting P-type ATPase N-terminal domain-containing protein</fullName>
    </recommendedName>
</protein>
<feature type="transmembrane region" description="Helical" evidence="12">
    <location>
        <begin position="1256"/>
        <end position="1276"/>
    </location>
</feature>
<dbReference type="PANTHER" id="PTHR43294">
    <property type="entry name" value="SODIUM/POTASSIUM-TRANSPORTING ATPASE SUBUNIT ALPHA"/>
    <property type="match status" value="1"/>
</dbReference>
<dbReference type="InterPro" id="IPR006068">
    <property type="entry name" value="ATPase_P-typ_cation-transptr_C"/>
</dbReference>
<feature type="transmembrane region" description="Helical" evidence="12">
    <location>
        <begin position="320"/>
        <end position="348"/>
    </location>
</feature>
<keyword evidence="7 12" id="KW-1133">Transmembrane helix</keyword>
<dbReference type="GO" id="GO:0016887">
    <property type="term" value="F:ATP hydrolysis activity"/>
    <property type="evidence" value="ECO:0007669"/>
    <property type="project" value="InterPro"/>
</dbReference>
<dbReference type="SUPFAM" id="SSF56784">
    <property type="entry name" value="HAD-like"/>
    <property type="match status" value="1"/>
</dbReference>
<keyword evidence="8" id="KW-0813">Transport</keyword>
<dbReference type="GO" id="GO:0005391">
    <property type="term" value="F:P-type sodium:potassium-exchanging transporter activity"/>
    <property type="evidence" value="ECO:0007669"/>
    <property type="project" value="TreeGrafter"/>
</dbReference>
<dbReference type="InterPro" id="IPR044492">
    <property type="entry name" value="P_typ_ATPase_HD_dom"/>
</dbReference>
<dbReference type="InterPro" id="IPR059000">
    <property type="entry name" value="ATPase_P-type_domA"/>
</dbReference>
<dbReference type="GO" id="GO:0036376">
    <property type="term" value="P:sodium ion export across plasma membrane"/>
    <property type="evidence" value="ECO:0007669"/>
    <property type="project" value="TreeGrafter"/>
</dbReference>
<dbReference type="SMART" id="SM00831">
    <property type="entry name" value="Cation_ATPase_N"/>
    <property type="match status" value="1"/>
</dbReference>
<evidence type="ECO:0000256" key="2">
    <source>
        <dbReference type="ARBA" id="ARBA00022475"/>
    </source>
</evidence>
<evidence type="ECO:0000256" key="8">
    <source>
        <dbReference type="ARBA" id="ARBA00023065"/>
    </source>
</evidence>
<feature type="compositionally biased region" description="Basic residues" evidence="11">
    <location>
        <begin position="22"/>
        <end position="32"/>
    </location>
</feature>
<dbReference type="SUPFAM" id="SSF81665">
    <property type="entry name" value="Calcium ATPase, transmembrane domain M"/>
    <property type="match status" value="1"/>
</dbReference>
<dbReference type="InterPro" id="IPR001757">
    <property type="entry name" value="P_typ_ATPase"/>
</dbReference>
<dbReference type="NCBIfam" id="TIGR01494">
    <property type="entry name" value="ATPase_P-type"/>
    <property type="match status" value="2"/>
</dbReference>
<dbReference type="InterPro" id="IPR004014">
    <property type="entry name" value="ATPase_P-typ_cation-transptr_N"/>
</dbReference>
<dbReference type="EMBL" id="VJMJ01000138">
    <property type="protein sequence ID" value="KAF0731967.1"/>
    <property type="molecule type" value="Genomic_DNA"/>
</dbReference>
<evidence type="ECO:0000313" key="14">
    <source>
        <dbReference type="EMBL" id="KAF0731967.1"/>
    </source>
</evidence>
<feature type="transmembrane region" description="Helical" evidence="12">
    <location>
        <begin position="290"/>
        <end position="314"/>
    </location>
</feature>
<dbReference type="SUPFAM" id="SSF81660">
    <property type="entry name" value="Metal cation-transporting ATPase, ATP-binding domain N"/>
    <property type="match status" value="1"/>
</dbReference>
<evidence type="ECO:0000313" key="15">
    <source>
        <dbReference type="Proteomes" id="UP000481153"/>
    </source>
</evidence>
<dbReference type="FunFam" id="1.20.1110.10:FF:000095">
    <property type="entry name" value="Sodium/potassium-transporting ATPase subunit alpha-1"/>
    <property type="match status" value="1"/>
</dbReference>
<feature type="transmembrane region" description="Helical" evidence="12">
    <location>
        <begin position="128"/>
        <end position="147"/>
    </location>
</feature>
<evidence type="ECO:0000256" key="1">
    <source>
        <dbReference type="ARBA" id="ARBA00004651"/>
    </source>
</evidence>
<feature type="transmembrane region" description="Helical" evidence="12">
    <location>
        <begin position="853"/>
        <end position="875"/>
    </location>
</feature>
<dbReference type="PANTHER" id="PTHR43294:SF21">
    <property type="entry name" value="CATION TRANSPORTING ATPASE"/>
    <property type="match status" value="1"/>
</dbReference>
<evidence type="ECO:0000256" key="7">
    <source>
        <dbReference type="ARBA" id="ARBA00022989"/>
    </source>
</evidence>
<evidence type="ECO:0000256" key="6">
    <source>
        <dbReference type="ARBA" id="ARBA00022967"/>
    </source>
</evidence>
<dbReference type="GO" id="GO:1902600">
    <property type="term" value="P:proton transmembrane transport"/>
    <property type="evidence" value="ECO:0007669"/>
    <property type="project" value="TreeGrafter"/>
</dbReference>
<comment type="similarity">
    <text evidence="10">Belongs to the cation transport ATPase (P-type) (TC 3.A.3) family.</text>
</comment>
<feature type="transmembrane region" description="Helical" evidence="12">
    <location>
        <begin position="103"/>
        <end position="122"/>
    </location>
</feature>
<dbReference type="Pfam" id="PF00689">
    <property type="entry name" value="Cation_ATPase_C"/>
    <property type="match status" value="2"/>
</dbReference>
<organism evidence="14 15">
    <name type="scientific">Aphanomyces euteiches</name>
    <dbReference type="NCBI Taxonomy" id="100861"/>
    <lineage>
        <taxon>Eukaryota</taxon>
        <taxon>Sar</taxon>
        <taxon>Stramenopiles</taxon>
        <taxon>Oomycota</taxon>
        <taxon>Saprolegniomycetes</taxon>
        <taxon>Saprolegniales</taxon>
        <taxon>Verrucalvaceae</taxon>
        <taxon>Aphanomyces</taxon>
    </lineage>
</organism>
<dbReference type="SFLD" id="SFLDF00027">
    <property type="entry name" value="p-type_atpase"/>
    <property type="match status" value="1"/>
</dbReference>
<evidence type="ECO:0000259" key="13">
    <source>
        <dbReference type="SMART" id="SM00831"/>
    </source>
</evidence>
<evidence type="ECO:0000256" key="4">
    <source>
        <dbReference type="ARBA" id="ARBA00022741"/>
    </source>
</evidence>
<evidence type="ECO:0000256" key="9">
    <source>
        <dbReference type="ARBA" id="ARBA00023136"/>
    </source>
</evidence>
<dbReference type="FunFam" id="2.70.150.10:FF:000003">
    <property type="entry name" value="Sodium/potassium-transporting ATPase subunit alpha"/>
    <property type="match status" value="1"/>
</dbReference>
<dbReference type="Gene3D" id="2.70.150.10">
    <property type="entry name" value="Calcium-transporting ATPase, cytoplasmic transduction domain A"/>
    <property type="match status" value="1"/>
</dbReference>
<dbReference type="Pfam" id="PF00122">
    <property type="entry name" value="E1-E2_ATPase"/>
    <property type="match status" value="1"/>
</dbReference>
<feature type="transmembrane region" description="Helical" evidence="12">
    <location>
        <begin position="1224"/>
        <end position="1244"/>
    </location>
</feature>
<dbReference type="InterPro" id="IPR036412">
    <property type="entry name" value="HAD-like_sf"/>
</dbReference>
<dbReference type="InterPro" id="IPR008250">
    <property type="entry name" value="ATPase_P-typ_transduc_dom_A_sf"/>
</dbReference>
<dbReference type="Gene3D" id="3.40.1110.10">
    <property type="entry name" value="Calcium-transporting ATPase, cytoplasmic domain N"/>
    <property type="match status" value="1"/>
</dbReference>
<dbReference type="GO" id="GO:0030007">
    <property type="term" value="P:intracellular potassium ion homeostasis"/>
    <property type="evidence" value="ECO:0007669"/>
    <property type="project" value="TreeGrafter"/>
</dbReference>
<keyword evidence="6" id="KW-1278">Translocase</keyword>
<reference evidence="14 15" key="1">
    <citation type="submission" date="2019-07" db="EMBL/GenBank/DDBJ databases">
        <title>Genomics analysis of Aphanomyces spp. identifies a new class of oomycete effector associated with host adaptation.</title>
        <authorList>
            <person name="Gaulin E."/>
        </authorList>
    </citation>
    <scope>NUCLEOTIDE SEQUENCE [LARGE SCALE GENOMIC DNA]</scope>
    <source>
        <strain evidence="14 15">ATCC 201684</strain>
    </source>
</reference>
<dbReference type="PRINTS" id="PR00119">
    <property type="entry name" value="CATATPASE"/>
</dbReference>
<dbReference type="SFLD" id="SFLDG00002">
    <property type="entry name" value="C1.7:_P-type_atpase_like"/>
    <property type="match status" value="1"/>
</dbReference>
<dbReference type="InterPro" id="IPR023298">
    <property type="entry name" value="ATPase_P-typ_TM_dom_sf"/>
</dbReference>
<dbReference type="GO" id="GO:0005524">
    <property type="term" value="F:ATP binding"/>
    <property type="evidence" value="ECO:0007669"/>
    <property type="project" value="UniProtKB-KW"/>
</dbReference>
<keyword evidence="9 12" id="KW-0472">Membrane</keyword>
<evidence type="ECO:0000256" key="10">
    <source>
        <dbReference type="ARBA" id="ARBA00038148"/>
    </source>
</evidence>
<dbReference type="GO" id="GO:1990573">
    <property type="term" value="P:potassium ion import across plasma membrane"/>
    <property type="evidence" value="ECO:0007669"/>
    <property type="project" value="TreeGrafter"/>
</dbReference>
<keyword evidence="2" id="KW-1003">Cell membrane</keyword>
<dbReference type="InterPro" id="IPR050510">
    <property type="entry name" value="Cation_transp_ATPase_P-type"/>
</dbReference>
<feature type="transmembrane region" description="Helical" evidence="12">
    <location>
        <begin position="900"/>
        <end position="923"/>
    </location>
</feature>
<feature type="region of interest" description="Disordered" evidence="11">
    <location>
        <begin position="1"/>
        <end position="48"/>
    </location>
</feature>
<dbReference type="FunFam" id="3.40.50.1000:FF:000083">
    <property type="entry name" value="Sodium/potassium-transporting ATPase subunit alpha"/>
    <property type="match status" value="1"/>
</dbReference>
<keyword evidence="5" id="KW-0067">ATP-binding</keyword>
<evidence type="ECO:0000256" key="5">
    <source>
        <dbReference type="ARBA" id="ARBA00022840"/>
    </source>
</evidence>
<dbReference type="Proteomes" id="UP000481153">
    <property type="component" value="Unassembled WGS sequence"/>
</dbReference>
<dbReference type="SUPFAM" id="SSF81653">
    <property type="entry name" value="Calcium ATPase, transduction domain A"/>
    <property type="match status" value="1"/>
</dbReference>
<dbReference type="Pfam" id="PF13246">
    <property type="entry name" value="Cation_ATPase"/>
    <property type="match status" value="1"/>
</dbReference>
<dbReference type="VEuPathDB" id="FungiDB:AeMF1_009336"/>
<evidence type="ECO:0000256" key="3">
    <source>
        <dbReference type="ARBA" id="ARBA00022692"/>
    </source>
</evidence>
<feature type="domain" description="Cation-transporting P-type ATPase N-terminal" evidence="13">
    <location>
        <begin position="46"/>
        <end position="120"/>
    </location>
</feature>
<gene>
    <name evidence="14" type="ORF">Ae201684_010918</name>
</gene>
<keyword evidence="8" id="KW-0406">Ion transport</keyword>
<feature type="transmembrane region" description="Helical" evidence="12">
    <location>
        <begin position="1288"/>
        <end position="1304"/>
    </location>
</feature>
<keyword evidence="15" id="KW-1185">Reference proteome</keyword>
<dbReference type="InterPro" id="IPR023299">
    <property type="entry name" value="ATPase_P-typ_cyto_dom_N"/>
</dbReference>
<sequence>MSSNNRRSSAEIVAVSTEMRHRQAMRKKGKGKSGKDDDNKRELEMDEHKKSVPELCADLTTSVTLGMSSSDADARREVDGLNKLTPPKATPEIVKIFRELTGFFSLLLWAAGILCEVCYALQGSTDNLYLGIVLFAVVIITGAFSYFQNRKSSSLMESFKNMMPTMSTVIRDGKSQKIDATLLVRGDIVVIKGGDKVPADLRIVECSDDLTVDNSALTGEPEPLKRAVDCTHDSPLETKNMCFFGTFIPQGSGKGIIVRTGDRTVMGRIAKLATGTKKEKTPIAKEIDHFVHIITGVAIITGIGFLIIGFIIGTDTITNIVFMIGVIVANVPEGLLATVTVCLSLAAARMAKKSVLVKNLEGVETLGSTSCICSDKTGTLTQNIMTVANVVYDNQIWDAECSLTPTPSYKLTDASFQRLQRCATLCNNAVFDEESKFHKVVQGSGANLQIVRGAPIAFSEIVVSSDGVRCPKVLWETIGDASESAMIKFCQDKRDIIEYRQANTKIKEIPFNSRNKYQLSIHKQDNDETKPMLLAMKGAPERIIARCGKVLINGQIEDMTPEKIAEIEGLQLALSKKGMRVLGFAEKELDLATYPHGYDFNTDNCNFPLGEKDVDYDAVPKPDKKIEEPLCFIGLMALIDPPRQEVPIAVAKCKTAGIKVIMVTGDHPVTAKAIAHKVGILWGPTKDDIDEENKERGLNPGDPGYRNPDSAPAIVVPGWTISVDTPEEEWDRILDHPQCVFARTSPQQKLIIVENCQRRGEIVAVTGDGVNDSPALKKADIGIAMGIMGSEVSKEAADMILLDDNFASIVVGVEEGRKVFDNLKKSICYALAVNIPELVPFLVYILIALPCPLTTVLMLLICLGTDMIPAISMAYEDSENDIMLRAPRRPSIDRLVTKKLVFWAYVHIGMIQAFAGHVVYFTVLNDYGYPAVLTPGLGQIDSFGKQVLWCTTTGGQYCTPGGKYKDSNGALEPLGLSSAPVCGSSYDDTIPANGGIYDAKVFYKQGDEGVVDDCVFPYANYQGSTNKPSNYNRFDPTTYGDFTNGKPMITVQSMEALWNAGYRPYYPYRGRRSVFFNKNWFKWDTSNEDVDGFSSKLEDVAVLLFQPIGTFSIVDSSKTVGDSSVMTSSRPKTIQNGATATLTDASSKLTSSTIKLSNDILFSNAVAGFGIKNTNGTAVCNSPESCLLDYRSGFAYKDASSGKIYSNVMSRMIAMNALLHSQTAYFVGIVIMQWSNVLICKTRFLSIRSQGLHNQVLMFGLGFEFLICALICYSSGFQTVFKTKTIRLNHWFIAMPFAMFLFVYDEMRKYMIRSTSTVQVDPDSGKSVRTPGWVERNSYY</sequence>
<proteinExistence type="inferred from homology"/>
<dbReference type="Pfam" id="PF00690">
    <property type="entry name" value="Cation_ATPase_N"/>
    <property type="match status" value="1"/>
</dbReference>
<dbReference type="InterPro" id="IPR018303">
    <property type="entry name" value="ATPase_P-typ_P_site"/>
</dbReference>
<dbReference type="GO" id="GO:0006883">
    <property type="term" value="P:intracellular sodium ion homeostasis"/>
    <property type="evidence" value="ECO:0007669"/>
    <property type="project" value="TreeGrafter"/>
</dbReference>
<feature type="compositionally biased region" description="Basic and acidic residues" evidence="11">
    <location>
        <begin position="33"/>
        <end position="48"/>
    </location>
</feature>
<evidence type="ECO:0000256" key="12">
    <source>
        <dbReference type="SAM" id="Phobius"/>
    </source>
</evidence>
<keyword evidence="4" id="KW-0547">Nucleotide-binding</keyword>
<feature type="region of interest" description="Disordered" evidence="11">
    <location>
        <begin position="686"/>
        <end position="707"/>
    </location>
</feature>
<keyword evidence="3 12" id="KW-0812">Transmembrane</keyword>
<accession>A0A6G0WWW2</accession>